<dbReference type="AlphaFoldDB" id="A0A0R1U0K7"/>
<comment type="similarity">
    <text evidence="1 5 9">Belongs to the 6-phosphogluconate dehydrogenase family.</text>
</comment>
<dbReference type="PATRIC" id="fig|1423783.4.peg.537"/>
<dbReference type="OrthoDB" id="9804542at2"/>
<evidence type="ECO:0000256" key="9">
    <source>
        <dbReference type="RuleBase" id="RU000485"/>
    </source>
</evidence>
<keyword evidence="3 5" id="KW-0560">Oxidoreductase</keyword>
<dbReference type="EC" id="1.1.1.44" evidence="5 9"/>
<evidence type="ECO:0000313" key="11">
    <source>
        <dbReference type="EMBL" id="KRL86871.1"/>
    </source>
</evidence>
<dbReference type="InterPro" id="IPR006183">
    <property type="entry name" value="Pgluconate_DH"/>
</dbReference>
<dbReference type="Gene3D" id="1.10.1040.10">
    <property type="entry name" value="N-(1-d-carboxylethyl)-l-norvaline Dehydrogenase, domain 2"/>
    <property type="match status" value="1"/>
</dbReference>
<dbReference type="FunFam" id="3.40.50.720:FF:000007">
    <property type="entry name" value="6-phosphogluconate dehydrogenase, decarboxylating"/>
    <property type="match status" value="1"/>
</dbReference>
<evidence type="ECO:0000256" key="2">
    <source>
        <dbReference type="ARBA" id="ARBA00011738"/>
    </source>
</evidence>
<dbReference type="PIRSF" id="PIRSF000109">
    <property type="entry name" value="6PGD"/>
    <property type="match status" value="1"/>
</dbReference>
<evidence type="ECO:0000256" key="4">
    <source>
        <dbReference type="ARBA" id="ARBA00023064"/>
    </source>
</evidence>
<dbReference type="FunFam" id="1.10.1040.10:FF:000002">
    <property type="entry name" value="6-phosphogluconate dehydrogenase, decarboxylating"/>
    <property type="match status" value="1"/>
</dbReference>
<dbReference type="SUPFAM" id="SSF51735">
    <property type="entry name" value="NAD(P)-binding Rossmann-fold domains"/>
    <property type="match status" value="1"/>
</dbReference>
<dbReference type="PROSITE" id="PS00461">
    <property type="entry name" value="6PGD"/>
    <property type="match status" value="1"/>
</dbReference>
<dbReference type="Pfam" id="PF00393">
    <property type="entry name" value="6PGD"/>
    <property type="match status" value="1"/>
</dbReference>
<dbReference type="NCBIfam" id="TIGR00873">
    <property type="entry name" value="gnd"/>
    <property type="match status" value="1"/>
</dbReference>
<dbReference type="InterPro" id="IPR036291">
    <property type="entry name" value="NAD(P)-bd_dom_sf"/>
</dbReference>
<evidence type="ECO:0000256" key="8">
    <source>
        <dbReference type="PIRSR" id="PIRSR000109-3"/>
    </source>
</evidence>
<dbReference type="InterPro" id="IPR006114">
    <property type="entry name" value="6PGDH_C"/>
</dbReference>
<evidence type="ECO:0000256" key="6">
    <source>
        <dbReference type="PIRSR" id="PIRSR000109-1"/>
    </source>
</evidence>
<feature type="binding site" description="in other chain" evidence="7">
    <location>
        <position position="191"/>
    </location>
    <ligand>
        <name>substrate</name>
        <note>ligand shared between dimeric partners</note>
    </ligand>
</feature>
<feature type="binding site" description="in other chain" evidence="7">
    <location>
        <position position="289"/>
    </location>
    <ligand>
        <name>substrate</name>
        <note>ligand shared between dimeric partners</note>
    </ligand>
</feature>
<dbReference type="GO" id="GO:0050661">
    <property type="term" value="F:NADP binding"/>
    <property type="evidence" value="ECO:0007669"/>
    <property type="project" value="InterPro"/>
</dbReference>
<comment type="catalytic activity">
    <reaction evidence="5 9">
        <text>6-phospho-D-gluconate + NADP(+) = D-ribulose 5-phosphate + CO2 + NADPH</text>
        <dbReference type="Rhea" id="RHEA:10116"/>
        <dbReference type="ChEBI" id="CHEBI:16526"/>
        <dbReference type="ChEBI" id="CHEBI:57783"/>
        <dbReference type="ChEBI" id="CHEBI:58121"/>
        <dbReference type="ChEBI" id="CHEBI:58349"/>
        <dbReference type="ChEBI" id="CHEBI:58759"/>
        <dbReference type="EC" id="1.1.1.44"/>
    </reaction>
</comment>
<dbReference type="InterPro" id="IPR006184">
    <property type="entry name" value="6PGdom_BS"/>
</dbReference>
<evidence type="ECO:0000256" key="5">
    <source>
        <dbReference type="PIRNR" id="PIRNR000109"/>
    </source>
</evidence>
<dbReference type="GO" id="GO:0006098">
    <property type="term" value="P:pentose-phosphate shunt"/>
    <property type="evidence" value="ECO:0007669"/>
    <property type="project" value="UniProtKB-UniPathway"/>
</dbReference>
<dbReference type="STRING" id="1423783.FC50_GL000519"/>
<feature type="domain" description="6-phosphogluconate dehydrogenase C-terminal" evidence="10">
    <location>
        <begin position="179"/>
        <end position="469"/>
    </location>
</feature>
<feature type="binding site" evidence="8">
    <location>
        <begin position="10"/>
        <end position="15"/>
    </location>
    <ligand>
        <name>NADP(+)</name>
        <dbReference type="ChEBI" id="CHEBI:58349"/>
    </ligand>
</feature>
<dbReference type="InterPro" id="IPR008927">
    <property type="entry name" value="6-PGluconate_DH-like_C_sf"/>
</dbReference>
<dbReference type="InterPro" id="IPR006113">
    <property type="entry name" value="6PGDH_Gnd/GntZ"/>
</dbReference>
<dbReference type="InterPro" id="IPR013328">
    <property type="entry name" value="6PGD_dom2"/>
</dbReference>
<dbReference type="Proteomes" id="UP000051922">
    <property type="component" value="Unassembled WGS sequence"/>
</dbReference>
<feature type="binding site" evidence="7">
    <location>
        <position position="447"/>
    </location>
    <ligand>
        <name>substrate</name>
        <note>ligand shared between dimeric partners</note>
    </ligand>
</feature>
<feature type="binding site" evidence="8">
    <location>
        <begin position="33"/>
        <end position="35"/>
    </location>
    <ligand>
        <name>NADP(+)</name>
        <dbReference type="ChEBI" id="CHEBI:58349"/>
    </ligand>
</feature>
<feature type="active site" description="Proton acceptor" evidence="6">
    <location>
        <position position="183"/>
    </location>
</feature>
<dbReference type="InterPro" id="IPR006115">
    <property type="entry name" value="6PGDH_NADP-bd"/>
</dbReference>
<dbReference type="EMBL" id="AZFJ01000037">
    <property type="protein sequence ID" value="KRL86871.1"/>
    <property type="molecule type" value="Genomic_DNA"/>
</dbReference>
<keyword evidence="12" id="KW-1185">Reference proteome</keyword>
<evidence type="ECO:0000259" key="10">
    <source>
        <dbReference type="SMART" id="SM01350"/>
    </source>
</evidence>
<comment type="subunit">
    <text evidence="2 5">Homodimer.</text>
</comment>
<name>A0A0R1U0K7_9LACO</name>
<proteinExistence type="inferred from homology"/>
<organism evidence="11 12">
    <name type="scientific">Lacticaseibacillus pantheris DSM 15945 = JCM 12539 = NBRC 106106</name>
    <dbReference type="NCBI Taxonomy" id="1423783"/>
    <lineage>
        <taxon>Bacteria</taxon>
        <taxon>Bacillati</taxon>
        <taxon>Bacillota</taxon>
        <taxon>Bacilli</taxon>
        <taxon>Lactobacillales</taxon>
        <taxon>Lactobacillaceae</taxon>
        <taxon>Lacticaseibacillus</taxon>
    </lineage>
</organism>
<reference evidence="11 12" key="1">
    <citation type="journal article" date="2015" name="Genome Announc.">
        <title>Expanding the biotechnology potential of lactobacilli through comparative genomics of 213 strains and associated genera.</title>
        <authorList>
            <person name="Sun Z."/>
            <person name="Harris H.M."/>
            <person name="McCann A."/>
            <person name="Guo C."/>
            <person name="Argimon S."/>
            <person name="Zhang W."/>
            <person name="Yang X."/>
            <person name="Jeffery I.B."/>
            <person name="Cooney J.C."/>
            <person name="Kagawa T.F."/>
            <person name="Liu W."/>
            <person name="Song Y."/>
            <person name="Salvetti E."/>
            <person name="Wrobel A."/>
            <person name="Rasinkangas P."/>
            <person name="Parkhill J."/>
            <person name="Rea M.C."/>
            <person name="O'Sullivan O."/>
            <person name="Ritari J."/>
            <person name="Douillard F.P."/>
            <person name="Paul Ross R."/>
            <person name="Yang R."/>
            <person name="Briner A.E."/>
            <person name="Felis G.E."/>
            <person name="de Vos W.M."/>
            <person name="Barrangou R."/>
            <person name="Klaenhammer T.R."/>
            <person name="Caufield P.W."/>
            <person name="Cui Y."/>
            <person name="Zhang H."/>
            <person name="O'Toole P.W."/>
        </authorList>
    </citation>
    <scope>NUCLEOTIDE SEQUENCE [LARGE SCALE GENOMIC DNA]</scope>
    <source>
        <strain evidence="11 12">DSM 15945</strain>
    </source>
</reference>
<comment type="pathway">
    <text evidence="5 9">Carbohydrate degradation; pentose phosphate pathway; D-ribulose 5-phosphate from D-glucose 6-phosphate (oxidative stage): step 3/3.</text>
</comment>
<feature type="binding site" description="in other chain" evidence="7">
    <location>
        <begin position="186"/>
        <end position="187"/>
    </location>
    <ligand>
        <name>substrate</name>
        <note>ligand shared between dimeric partners</note>
    </ligand>
</feature>
<feature type="binding site" evidence="8">
    <location>
        <position position="102"/>
    </location>
    <ligand>
        <name>NADP(+)</name>
        <dbReference type="ChEBI" id="CHEBI:58349"/>
    </ligand>
</feature>
<feature type="binding site" evidence="7">
    <location>
        <position position="453"/>
    </location>
    <ligand>
        <name>substrate</name>
        <note>ligand shared between dimeric partners</note>
    </ligand>
</feature>
<comment type="caution">
    <text evidence="11">The sequence shown here is derived from an EMBL/GenBank/DDBJ whole genome shotgun (WGS) entry which is preliminary data.</text>
</comment>
<keyword evidence="5 9" id="KW-0570">Pentose shunt</keyword>
<dbReference type="FunFam" id="1.20.5.320:FF:000001">
    <property type="entry name" value="6-phosphogluconate dehydrogenase, decarboxylating"/>
    <property type="match status" value="1"/>
</dbReference>
<gene>
    <name evidence="11" type="ORF">FC50_GL000519</name>
</gene>
<dbReference type="Pfam" id="PF03446">
    <property type="entry name" value="NAD_binding_2"/>
    <property type="match status" value="1"/>
</dbReference>
<accession>A0A0R1U0K7</accession>
<dbReference type="Gene3D" id="3.40.50.720">
    <property type="entry name" value="NAD(P)-binding Rossmann-like Domain"/>
    <property type="match status" value="1"/>
</dbReference>
<dbReference type="SMART" id="SM01350">
    <property type="entry name" value="6PGD"/>
    <property type="match status" value="1"/>
</dbReference>
<comment type="function">
    <text evidence="5">Catalyzes the oxidative decarboxylation of 6-phosphogluconate to ribulose 5-phosphate and CO(2), with concomitant reduction of NADP to NADPH.</text>
</comment>
<feature type="binding site" evidence="8">
    <location>
        <begin position="74"/>
        <end position="76"/>
    </location>
    <ligand>
        <name>NADP(+)</name>
        <dbReference type="ChEBI" id="CHEBI:58349"/>
    </ligand>
</feature>
<dbReference type="GO" id="GO:0004616">
    <property type="term" value="F:phosphogluconate dehydrogenase (decarboxylating) activity"/>
    <property type="evidence" value="ECO:0007669"/>
    <property type="project" value="UniProtKB-EC"/>
</dbReference>
<evidence type="ECO:0000313" key="12">
    <source>
        <dbReference type="Proteomes" id="UP000051922"/>
    </source>
</evidence>
<dbReference type="PANTHER" id="PTHR11811">
    <property type="entry name" value="6-PHOSPHOGLUCONATE DEHYDROGENASE"/>
    <property type="match status" value="1"/>
</dbReference>
<feature type="binding site" description="in other chain" evidence="7">
    <location>
        <position position="262"/>
    </location>
    <ligand>
        <name>substrate</name>
        <note>ligand shared between dimeric partners</note>
    </ligand>
</feature>
<feature type="binding site" description="in other chain" evidence="7">
    <location>
        <begin position="128"/>
        <end position="130"/>
    </location>
    <ligand>
        <name>substrate</name>
        <note>ligand shared between dimeric partners</note>
    </ligand>
</feature>
<dbReference type="UniPathway" id="UPA00115">
    <property type="reaction ID" value="UER00410"/>
</dbReference>
<feature type="active site" description="Proton donor" evidence="6">
    <location>
        <position position="190"/>
    </location>
</feature>
<evidence type="ECO:0000256" key="7">
    <source>
        <dbReference type="PIRSR" id="PIRSR000109-2"/>
    </source>
</evidence>
<dbReference type="PRINTS" id="PR00076">
    <property type="entry name" value="6PGDHDRGNASE"/>
</dbReference>
<keyword evidence="4 9" id="KW-0311">Gluconate utilization</keyword>
<feature type="binding site" description="in other chain" evidence="7">
    <location>
        <position position="102"/>
    </location>
    <ligand>
        <name>substrate</name>
        <note>ligand shared between dimeric partners</note>
    </ligand>
</feature>
<dbReference type="RefSeq" id="WP_054651744.1">
    <property type="nucleotide sequence ID" value="NZ_AZFJ01000037.1"/>
</dbReference>
<protein>
    <recommendedName>
        <fullName evidence="5 9">6-phosphogluconate dehydrogenase, decarboxylating</fullName>
        <ecNumber evidence="5 9">1.1.1.44</ecNumber>
    </recommendedName>
</protein>
<dbReference type="GO" id="GO:0019521">
    <property type="term" value="P:D-gluconate metabolic process"/>
    <property type="evidence" value="ECO:0007669"/>
    <property type="project" value="UniProtKB-KW"/>
</dbReference>
<dbReference type="Gene3D" id="1.20.5.320">
    <property type="entry name" value="6-Phosphogluconate Dehydrogenase, domain 3"/>
    <property type="match status" value="1"/>
</dbReference>
<sequence>MDTPQIGVVGMAVMGKNLALNIESRGNTVAIYNRTGSKTKKVVDDHPDKQLVPSYTVEDFVASLEKPRRIIMMVKAGKPTDAVIGELLPLLDKGDVLIDGGNTFFGDTMRRNAELDKSGINFIGMGVSGGELGALEGPSLMPGGQKEAYDLVAPILNQIAAKAEDGQPCVTYIGPNGAGHYVKMVHNGIEYGDMELIAESYNVMRNLVGMSVDEIAGVFKEWSEGELSSYLIDITAEILTRKDDLGSDKPIVDLILDEAGNKGTGKWSSQSALELGVPQSVITESVYARYISAMKDERVAASKVLPQPVGNVKIDKAATIEMIRKALYFSKLMSYAQGFEQMRVASEHYDWNLQYGDLAKIWRAGCIIRAQFLQNIMDAYDKDAELKNLLFDDYFKDIARNYQESVRDLVGLAVKAGVPVPGFSAAISYYDSYRSAVLPANLTQAQRDYFGAHTYNRTDREGTFHYTWYTEQ</sequence>
<evidence type="ECO:0000256" key="1">
    <source>
        <dbReference type="ARBA" id="ARBA00008419"/>
    </source>
</evidence>
<evidence type="ECO:0000256" key="3">
    <source>
        <dbReference type="ARBA" id="ARBA00023002"/>
    </source>
</evidence>
<dbReference type="SUPFAM" id="SSF48179">
    <property type="entry name" value="6-phosphogluconate dehydrogenase C-terminal domain-like"/>
    <property type="match status" value="1"/>
</dbReference>
<keyword evidence="5 9" id="KW-0521">NADP</keyword>
<dbReference type="NCBIfam" id="NF006765">
    <property type="entry name" value="PRK09287.1"/>
    <property type="match status" value="1"/>
</dbReference>